<evidence type="ECO:0000313" key="16">
    <source>
        <dbReference type="EMBL" id="KXG73586.1"/>
    </source>
</evidence>
<dbReference type="PANTHER" id="PTHR47707:SF1">
    <property type="entry name" value="NUDIX HYDROLASE FAMILY PROTEIN"/>
    <property type="match status" value="1"/>
</dbReference>
<evidence type="ECO:0000256" key="10">
    <source>
        <dbReference type="ARBA" id="ARBA00035861"/>
    </source>
</evidence>
<dbReference type="GO" id="GO:0046872">
    <property type="term" value="F:metal ion binding"/>
    <property type="evidence" value="ECO:0007669"/>
    <property type="project" value="UniProtKB-KW"/>
</dbReference>
<protein>
    <recommendedName>
        <fullName evidence="11">8-oxo-dGTP diphosphatase</fullName>
        <ecNumber evidence="11">3.6.1.55</ecNumber>
    </recommendedName>
</protein>
<organism evidence="16 17">
    <name type="scientific">Thermotalea metallivorans</name>
    <dbReference type="NCBI Taxonomy" id="520762"/>
    <lineage>
        <taxon>Bacteria</taxon>
        <taxon>Bacillati</taxon>
        <taxon>Bacillota</taxon>
        <taxon>Clostridia</taxon>
        <taxon>Peptostreptococcales</taxon>
        <taxon>Thermotaleaceae</taxon>
        <taxon>Thermotalea</taxon>
    </lineage>
</organism>
<dbReference type="EC" id="3.6.1.55" evidence="11"/>
<dbReference type="CDD" id="cd03425">
    <property type="entry name" value="NUDIX_MutT_NudA_like"/>
    <property type="match status" value="1"/>
</dbReference>
<dbReference type="PANTHER" id="PTHR47707">
    <property type="entry name" value="8-OXO-DGTP DIPHOSPHATASE"/>
    <property type="match status" value="1"/>
</dbReference>
<evidence type="ECO:0000256" key="9">
    <source>
        <dbReference type="ARBA" id="ARBA00023204"/>
    </source>
</evidence>
<dbReference type="PROSITE" id="PS00893">
    <property type="entry name" value="NUDIX_BOX"/>
    <property type="match status" value="1"/>
</dbReference>
<dbReference type="GO" id="GO:0044716">
    <property type="term" value="F:8-oxo-GDP phosphatase activity"/>
    <property type="evidence" value="ECO:0007669"/>
    <property type="project" value="TreeGrafter"/>
</dbReference>
<accession>A0A140KZ61</accession>
<dbReference type="InterPro" id="IPR020084">
    <property type="entry name" value="NUDIX_hydrolase_CS"/>
</dbReference>
<proteinExistence type="inferred from homology"/>
<reference evidence="16 17" key="1">
    <citation type="submission" date="2015-12" db="EMBL/GenBank/DDBJ databases">
        <title>Draft genome sequence of the thermoanaerobe Thermotalea metallivorans, an isolate from the runoff channel of the Great Artesian Basin, Australia.</title>
        <authorList>
            <person name="Patel B.K."/>
        </authorList>
    </citation>
    <scope>NUCLEOTIDE SEQUENCE [LARGE SCALE GENOMIC DNA]</scope>
    <source>
        <strain evidence="16 17">B2-1</strain>
    </source>
</reference>
<dbReference type="PROSITE" id="PS51462">
    <property type="entry name" value="NUDIX"/>
    <property type="match status" value="1"/>
</dbReference>
<evidence type="ECO:0000313" key="17">
    <source>
        <dbReference type="Proteomes" id="UP000070456"/>
    </source>
</evidence>
<dbReference type="GO" id="GO:0006281">
    <property type="term" value="P:DNA repair"/>
    <property type="evidence" value="ECO:0007669"/>
    <property type="project" value="UniProtKB-KW"/>
</dbReference>
<evidence type="ECO:0000256" key="1">
    <source>
        <dbReference type="ARBA" id="ARBA00001946"/>
    </source>
</evidence>
<keyword evidence="8 13" id="KW-0460">Magnesium</keyword>
<evidence type="ECO:0000256" key="4">
    <source>
        <dbReference type="ARBA" id="ARBA00022705"/>
    </source>
</evidence>
<feature type="binding site" evidence="12">
    <location>
        <begin position="33"/>
        <end position="36"/>
    </location>
    <ligand>
        <name>8-oxo-dGTP</name>
        <dbReference type="ChEBI" id="CHEBI:77896"/>
    </ligand>
</feature>
<keyword evidence="9" id="KW-0234">DNA repair</keyword>
<dbReference type="GO" id="GO:0044715">
    <property type="term" value="F:8-oxo-dGDP phosphatase activity"/>
    <property type="evidence" value="ECO:0007669"/>
    <property type="project" value="TreeGrafter"/>
</dbReference>
<dbReference type="OrthoDB" id="9810648at2"/>
<keyword evidence="6" id="KW-0227">DNA damage</keyword>
<dbReference type="InterPro" id="IPR020476">
    <property type="entry name" value="Nudix_hydrolase"/>
</dbReference>
<dbReference type="NCBIfam" id="TIGR00586">
    <property type="entry name" value="mutt"/>
    <property type="match status" value="1"/>
</dbReference>
<comment type="similarity">
    <text evidence="2 14">Belongs to the Nudix hydrolase family.</text>
</comment>
<evidence type="ECO:0000256" key="8">
    <source>
        <dbReference type="ARBA" id="ARBA00022842"/>
    </source>
</evidence>
<feature type="domain" description="Nudix hydrolase" evidence="15">
    <location>
        <begin position="2"/>
        <end position="127"/>
    </location>
</feature>
<comment type="caution">
    <text evidence="16">The sequence shown here is derived from an EMBL/GenBank/DDBJ whole genome shotgun (WGS) entry which is preliminary data.</text>
</comment>
<name>A0A140KZ61_9FIRM</name>
<dbReference type="InterPro" id="IPR015797">
    <property type="entry name" value="NUDIX_hydrolase-like_dom_sf"/>
</dbReference>
<feature type="binding site" evidence="12">
    <location>
        <position position="22"/>
    </location>
    <ligand>
        <name>8-oxo-dGTP</name>
        <dbReference type="ChEBI" id="CHEBI:77896"/>
    </ligand>
</feature>
<feature type="binding site" evidence="13">
    <location>
        <position position="56"/>
    </location>
    <ligand>
        <name>Mg(2+)</name>
        <dbReference type="ChEBI" id="CHEBI:18420"/>
    </ligand>
</feature>
<evidence type="ECO:0000256" key="6">
    <source>
        <dbReference type="ARBA" id="ARBA00022763"/>
    </source>
</evidence>
<dbReference type="Gene3D" id="3.90.79.10">
    <property type="entry name" value="Nucleoside Triphosphate Pyrophosphohydrolase"/>
    <property type="match status" value="1"/>
</dbReference>
<keyword evidence="3" id="KW-0515">Mutator protein</keyword>
<dbReference type="Pfam" id="PF00293">
    <property type="entry name" value="NUDIX"/>
    <property type="match status" value="1"/>
</dbReference>
<dbReference type="RefSeq" id="WP_068558131.1">
    <property type="nucleotide sequence ID" value="NZ_LOEE01000107.1"/>
</dbReference>
<dbReference type="GO" id="GO:0035539">
    <property type="term" value="F:8-oxo-7,8-dihydrodeoxyguanosine triphosphate pyrophosphatase activity"/>
    <property type="evidence" value="ECO:0007669"/>
    <property type="project" value="UniProtKB-EC"/>
</dbReference>
<dbReference type="InterPro" id="IPR047127">
    <property type="entry name" value="MutT-like"/>
</dbReference>
<dbReference type="GO" id="GO:0006260">
    <property type="term" value="P:DNA replication"/>
    <property type="evidence" value="ECO:0007669"/>
    <property type="project" value="UniProtKB-KW"/>
</dbReference>
<evidence type="ECO:0000259" key="15">
    <source>
        <dbReference type="PROSITE" id="PS51462"/>
    </source>
</evidence>
<keyword evidence="7 14" id="KW-0378">Hydrolase</keyword>
<sequence>MELFIVTAGVIRKEGRILIAQRYVKTDHALKWEFPGGKLEEGETPEQCLTREIEEELDLRIEVKDIFKVVYHRYVDKEILLLCYLCNCIGGQAKAIDCHDFRWIDIEELKKYDFVEADLPIVEKILSLGEHIFEIDG</sequence>
<evidence type="ECO:0000256" key="2">
    <source>
        <dbReference type="ARBA" id="ARBA00005582"/>
    </source>
</evidence>
<dbReference type="InterPro" id="IPR003561">
    <property type="entry name" value="Mutator_MutT"/>
</dbReference>
<evidence type="ECO:0000256" key="13">
    <source>
        <dbReference type="PIRSR" id="PIRSR603561-2"/>
    </source>
</evidence>
<dbReference type="InterPro" id="IPR000086">
    <property type="entry name" value="NUDIX_hydrolase_dom"/>
</dbReference>
<keyword evidence="4" id="KW-0235">DNA replication</keyword>
<dbReference type="Proteomes" id="UP000070456">
    <property type="component" value="Unassembled WGS sequence"/>
</dbReference>
<comment type="cofactor">
    <cofactor evidence="1 13">
        <name>Mg(2+)</name>
        <dbReference type="ChEBI" id="CHEBI:18420"/>
    </cofactor>
</comment>
<evidence type="ECO:0000256" key="14">
    <source>
        <dbReference type="RuleBase" id="RU003476"/>
    </source>
</evidence>
<evidence type="ECO:0000256" key="12">
    <source>
        <dbReference type="PIRSR" id="PIRSR603561-1"/>
    </source>
</evidence>
<evidence type="ECO:0000256" key="3">
    <source>
        <dbReference type="ARBA" id="ARBA00022457"/>
    </source>
</evidence>
<evidence type="ECO:0000256" key="11">
    <source>
        <dbReference type="ARBA" id="ARBA00038905"/>
    </source>
</evidence>
<evidence type="ECO:0000256" key="5">
    <source>
        <dbReference type="ARBA" id="ARBA00022723"/>
    </source>
</evidence>
<feature type="binding site" evidence="13">
    <location>
        <position position="36"/>
    </location>
    <ligand>
        <name>Mg(2+)</name>
        <dbReference type="ChEBI" id="CHEBI:18420"/>
    </ligand>
</feature>
<dbReference type="PRINTS" id="PR00502">
    <property type="entry name" value="NUDIXFAMILY"/>
</dbReference>
<dbReference type="STRING" id="520762.AN619_30720"/>
<gene>
    <name evidence="16" type="primary">nudG</name>
    <name evidence="16" type="ORF">AN619_30720</name>
</gene>
<comment type="catalytic activity">
    <reaction evidence="10">
        <text>8-oxo-dGTP + H2O = 8-oxo-dGMP + diphosphate + H(+)</text>
        <dbReference type="Rhea" id="RHEA:31575"/>
        <dbReference type="ChEBI" id="CHEBI:15377"/>
        <dbReference type="ChEBI" id="CHEBI:15378"/>
        <dbReference type="ChEBI" id="CHEBI:33019"/>
        <dbReference type="ChEBI" id="CHEBI:63224"/>
        <dbReference type="ChEBI" id="CHEBI:77896"/>
        <dbReference type="EC" id="3.6.1.55"/>
    </reaction>
</comment>
<dbReference type="GO" id="GO:0008413">
    <property type="term" value="F:8-oxo-7,8-dihydroguanosine triphosphate pyrophosphatase activity"/>
    <property type="evidence" value="ECO:0007669"/>
    <property type="project" value="InterPro"/>
</dbReference>
<dbReference type="SUPFAM" id="SSF55811">
    <property type="entry name" value="Nudix"/>
    <property type="match status" value="1"/>
</dbReference>
<keyword evidence="17" id="KW-1185">Reference proteome</keyword>
<evidence type="ECO:0000256" key="7">
    <source>
        <dbReference type="ARBA" id="ARBA00022801"/>
    </source>
</evidence>
<dbReference type="EMBL" id="LOEE01000107">
    <property type="protein sequence ID" value="KXG73586.1"/>
    <property type="molecule type" value="Genomic_DNA"/>
</dbReference>
<dbReference type="AlphaFoldDB" id="A0A140KZ61"/>
<keyword evidence="5 13" id="KW-0479">Metal-binding</keyword>